<dbReference type="PROSITE" id="PS00653">
    <property type="entry name" value="GLYCOSYL_HYDROL_F1_2"/>
    <property type="match status" value="1"/>
</dbReference>
<sequence>MRSFSLSKLIFLVANLLICGWSFDEESMELPNTPIDKITLNRNSFPRDFLFGSASAAYQYEGAVHEDGRGPSIWDEFSHKYPDKVKDGSNGDITEDFYNHYKDDIKLMKSFGLNSFRLSISWSRVLPYGKLSKGVNKKGIEFYNNLINELLSNGIKPFVTIFHWDTPQTLQDEYGGFLSPNIVNDYRDFAELCFKEFGDRVQNWITFNEPYMYSLMGYEGGVFTGNEATEPYLVAHHILLSHAKVVQLYRNNYQVSQNGQIGITLICHWMLPYSNSTADSLASQRALDFMFGWFMDPLTYGRYPKNMRNIVGSRLPIFTTEEATLVKGSFDFLGINYYTGNYVSNVPIPSNGLSAATDPQVIQTFERNGKSIGQPTGGSEFYVYPKGLHDLLVYTKETYNNPTIYITENGMPDSNNLTSSQLMRDTQRIDFLGRHLLALKQAIGDGVNVKGYFVWSFLDTWEWTSGYTMRFGLTYIDYKNGLKRIPKLSALWLKNFLKQDETNNLVQYY</sequence>
<evidence type="ECO:0000256" key="4">
    <source>
        <dbReference type="RuleBase" id="RU003690"/>
    </source>
</evidence>
<dbReference type="AlphaFoldDB" id="A0AAV3RS95"/>
<dbReference type="PRINTS" id="PR00131">
    <property type="entry name" value="GLHYDRLASE1"/>
</dbReference>
<evidence type="ECO:0000313" key="6">
    <source>
        <dbReference type="EMBL" id="GAA0180116.1"/>
    </source>
</evidence>
<accession>A0AAV3RS95</accession>
<dbReference type="InterPro" id="IPR033132">
    <property type="entry name" value="GH_1_N_CS"/>
</dbReference>
<dbReference type="GO" id="GO:0008422">
    <property type="term" value="F:beta-glucosidase activity"/>
    <property type="evidence" value="ECO:0007669"/>
    <property type="project" value="TreeGrafter"/>
</dbReference>
<evidence type="ECO:0000256" key="2">
    <source>
        <dbReference type="ARBA" id="ARBA00022801"/>
    </source>
</evidence>
<dbReference type="Gene3D" id="3.20.20.80">
    <property type="entry name" value="Glycosidases"/>
    <property type="match status" value="1"/>
</dbReference>
<evidence type="ECO:0000256" key="3">
    <source>
        <dbReference type="ARBA" id="ARBA00023295"/>
    </source>
</evidence>
<evidence type="ECO:0000256" key="5">
    <source>
        <dbReference type="SAM" id="SignalP"/>
    </source>
</evidence>
<keyword evidence="5" id="KW-0732">Signal</keyword>
<feature type="signal peptide" evidence="5">
    <location>
        <begin position="1"/>
        <end position="22"/>
    </location>
</feature>
<proteinExistence type="inferred from homology"/>
<reference evidence="6 7" key="1">
    <citation type="submission" date="2024-01" db="EMBL/GenBank/DDBJ databases">
        <title>The complete chloroplast genome sequence of Lithospermum erythrorhizon: insights into the phylogenetic relationship among Boraginaceae species and the maternal lineages of purple gromwells.</title>
        <authorList>
            <person name="Okada T."/>
            <person name="Watanabe K."/>
        </authorList>
    </citation>
    <scope>NUCLEOTIDE SEQUENCE [LARGE SCALE GENOMIC DNA]</scope>
</reference>
<gene>
    <name evidence="6" type="ORF">LIER_30068</name>
</gene>
<evidence type="ECO:0000313" key="7">
    <source>
        <dbReference type="Proteomes" id="UP001454036"/>
    </source>
</evidence>
<dbReference type="Pfam" id="PF00232">
    <property type="entry name" value="Glyco_hydro_1"/>
    <property type="match status" value="1"/>
</dbReference>
<dbReference type="SUPFAM" id="SSF51445">
    <property type="entry name" value="(Trans)glycosidases"/>
    <property type="match status" value="1"/>
</dbReference>
<protein>
    <submittedName>
        <fullName evidence="6">Glycosidase</fullName>
    </submittedName>
</protein>
<dbReference type="GO" id="GO:0005975">
    <property type="term" value="P:carbohydrate metabolic process"/>
    <property type="evidence" value="ECO:0007669"/>
    <property type="project" value="InterPro"/>
</dbReference>
<keyword evidence="2" id="KW-0378">Hydrolase</keyword>
<dbReference type="PANTHER" id="PTHR10353">
    <property type="entry name" value="GLYCOSYL HYDROLASE"/>
    <property type="match status" value="1"/>
</dbReference>
<dbReference type="EMBL" id="BAABME010010589">
    <property type="protein sequence ID" value="GAA0180116.1"/>
    <property type="molecule type" value="Genomic_DNA"/>
</dbReference>
<feature type="chain" id="PRO_5043607239" evidence="5">
    <location>
        <begin position="23"/>
        <end position="509"/>
    </location>
</feature>
<name>A0AAV3RS95_LITER</name>
<comment type="similarity">
    <text evidence="1 4">Belongs to the glycosyl hydrolase 1 family.</text>
</comment>
<comment type="caution">
    <text evidence="6">The sequence shown here is derived from an EMBL/GenBank/DDBJ whole genome shotgun (WGS) entry which is preliminary data.</text>
</comment>
<dbReference type="InterPro" id="IPR001360">
    <property type="entry name" value="Glyco_hydro_1"/>
</dbReference>
<evidence type="ECO:0000256" key="1">
    <source>
        <dbReference type="ARBA" id="ARBA00010838"/>
    </source>
</evidence>
<dbReference type="PANTHER" id="PTHR10353:SF318">
    <property type="entry name" value="BETA-GLUCOSIDASE 31-RELATED"/>
    <property type="match status" value="1"/>
</dbReference>
<dbReference type="InterPro" id="IPR017853">
    <property type="entry name" value="GH"/>
</dbReference>
<keyword evidence="3 6" id="KW-0326">Glycosidase</keyword>
<dbReference type="FunFam" id="3.20.20.80:FF:000020">
    <property type="entry name" value="Beta-glucosidase 12"/>
    <property type="match status" value="1"/>
</dbReference>
<organism evidence="6 7">
    <name type="scientific">Lithospermum erythrorhizon</name>
    <name type="common">Purple gromwell</name>
    <name type="synonym">Lithospermum officinale var. erythrorhizon</name>
    <dbReference type="NCBI Taxonomy" id="34254"/>
    <lineage>
        <taxon>Eukaryota</taxon>
        <taxon>Viridiplantae</taxon>
        <taxon>Streptophyta</taxon>
        <taxon>Embryophyta</taxon>
        <taxon>Tracheophyta</taxon>
        <taxon>Spermatophyta</taxon>
        <taxon>Magnoliopsida</taxon>
        <taxon>eudicotyledons</taxon>
        <taxon>Gunneridae</taxon>
        <taxon>Pentapetalae</taxon>
        <taxon>asterids</taxon>
        <taxon>lamiids</taxon>
        <taxon>Boraginales</taxon>
        <taxon>Boraginaceae</taxon>
        <taxon>Boraginoideae</taxon>
        <taxon>Lithospermeae</taxon>
        <taxon>Lithospermum</taxon>
    </lineage>
</organism>
<dbReference type="Proteomes" id="UP001454036">
    <property type="component" value="Unassembled WGS sequence"/>
</dbReference>
<keyword evidence="7" id="KW-1185">Reference proteome</keyword>